<dbReference type="GO" id="GO:0000287">
    <property type="term" value="F:magnesium ion binding"/>
    <property type="evidence" value="ECO:0007669"/>
    <property type="project" value="UniProtKB-UniRule"/>
</dbReference>
<feature type="binding site" evidence="5">
    <location>
        <position position="142"/>
    </location>
    <ligand>
        <name>substrate</name>
    </ligand>
</feature>
<dbReference type="CDD" id="cd00412">
    <property type="entry name" value="pyrophosphatase"/>
    <property type="match status" value="1"/>
</dbReference>
<protein>
    <recommendedName>
        <fullName evidence="5">Inorganic pyrophosphatase</fullName>
        <ecNumber evidence="5">3.6.1.1</ecNumber>
    </recommendedName>
    <alternativeName>
        <fullName evidence="5">Pyrophosphate phospho-hydrolase</fullName>
        <shortName evidence="5">PPase</shortName>
    </alternativeName>
</protein>
<keyword evidence="2 5" id="KW-0479">Metal-binding</keyword>
<feature type="binding site" evidence="5">
    <location>
        <position position="66"/>
    </location>
    <ligand>
        <name>Mg(2+)</name>
        <dbReference type="ChEBI" id="CHEBI:18420"/>
        <label>1</label>
    </ligand>
</feature>
<organism evidence="6 7">
    <name type="scientific">Bordetella genomosp. 10</name>
    <dbReference type="NCBI Taxonomy" id="1416804"/>
    <lineage>
        <taxon>Bacteria</taxon>
        <taxon>Pseudomonadati</taxon>
        <taxon>Pseudomonadota</taxon>
        <taxon>Betaproteobacteria</taxon>
        <taxon>Burkholderiales</taxon>
        <taxon>Alcaligenaceae</taxon>
        <taxon>Bordetella</taxon>
    </lineage>
</organism>
<dbReference type="AlphaFoldDB" id="A0A261RZN7"/>
<dbReference type="RefSeq" id="WP_094854983.1">
    <property type="nucleotide sequence ID" value="NZ_NEVM01000005.1"/>
</dbReference>
<keyword evidence="7" id="KW-1185">Reference proteome</keyword>
<feature type="binding site" evidence="5">
    <location>
        <position position="30"/>
    </location>
    <ligand>
        <name>substrate</name>
    </ligand>
</feature>
<name>A0A261RZN7_9BORD</name>
<evidence type="ECO:0000256" key="3">
    <source>
        <dbReference type="ARBA" id="ARBA00022801"/>
    </source>
</evidence>
<comment type="subunit">
    <text evidence="5">Homohexamer.</text>
</comment>
<keyword evidence="4 5" id="KW-0460">Magnesium</keyword>
<dbReference type="InterPro" id="IPR008162">
    <property type="entry name" value="Pyrophosphatase"/>
</dbReference>
<dbReference type="GO" id="GO:0006796">
    <property type="term" value="P:phosphate-containing compound metabolic process"/>
    <property type="evidence" value="ECO:0007669"/>
    <property type="project" value="InterPro"/>
</dbReference>
<dbReference type="Proteomes" id="UP000216020">
    <property type="component" value="Unassembled WGS sequence"/>
</dbReference>
<evidence type="ECO:0000313" key="7">
    <source>
        <dbReference type="Proteomes" id="UP000216020"/>
    </source>
</evidence>
<dbReference type="OrthoDB" id="5187599at2"/>
<keyword evidence="3 5" id="KW-0378">Hydrolase</keyword>
<keyword evidence="5" id="KW-0963">Cytoplasm</keyword>
<dbReference type="GO" id="GO:0004427">
    <property type="term" value="F:inorganic diphosphate phosphatase activity"/>
    <property type="evidence" value="ECO:0007669"/>
    <property type="project" value="UniProtKB-UniRule"/>
</dbReference>
<evidence type="ECO:0000256" key="2">
    <source>
        <dbReference type="ARBA" id="ARBA00022723"/>
    </source>
</evidence>
<feature type="binding site" evidence="5">
    <location>
        <position position="56"/>
    </location>
    <ligand>
        <name>substrate</name>
    </ligand>
</feature>
<dbReference type="PROSITE" id="PS00387">
    <property type="entry name" value="PPASE"/>
    <property type="match status" value="1"/>
</dbReference>
<proteinExistence type="inferred from homology"/>
<dbReference type="EMBL" id="NEVM01000005">
    <property type="protein sequence ID" value="OZI30559.1"/>
    <property type="molecule type" value="Genomic_DNA"/>
</dbReference>
<comment type="caution">
    <text evidence="6">The sequence shown here is derived from an EMBL/GenBank/DDBJ whole genome shotgun (WGS) entry which is preliminary data.</text>
</comment>
<comment type="similarity">
    <text evidence="5">Belongs to the PPase family.</text>
</comment>
<reference evidence="7" key="1">
    <citation type="submission" date="2017-05" db="EMBL/GenBank/DDBJ databases">
        <title>Complete and WGS of Bordetella genogroups.</title>
        <authorList>
            <person name="Spilker T."/>
            <person name="Lipuma J."/>
        </authorList>
    </citation>
    <scope>NUCLEOTIDE SEQUENCE [LARGE SCALE GENOMIC DNA]</scope>
    <source>
        <strain evidence="7">AU16122</strain>
    </source>
</reference>
<comment type="catalytic activity">
    <reaction evidence="5">
        <text>diphosphate + H2O = 2 phosphate + H(+)</text>
        <dbReference type="Rhea" id="RHEA:24576"/>
        <dbReference type="ChEBI" id="CHEBI:15377"/>
        <dbReference type="ChEBI" id="CHEBI:15378"/>
        <dbReference type="ChEBI" id="CHEBI:33019"/>
        <dbReference type="ChEBI" id="CHEBI:43474"/>
        <dbReference type="EC" id="3.6.1.1"/>
    </reaction>
</comment>
<sequence length="177" mass="19344">MDFNTIPAGDDVTQAFNAIIEIPADGLPVKYEADKALNVIRVDRFLSTSMQYPVNYGFVPGTLSRDGDPVDVLVVTPYPIMAGALVQCRPIGLMKMTDEAGEDAKVIAVPIDRVCAATSDITDLKGLPKALVARIEHFFCQYKALEPGKWVRFEGWGGKEEAQKELLDGVAAYGRHE</sequence>
<feature type="binding site" evidence="5">
    <location>
        <position position="103"/>
    </location>
    <ligand>
        <name>Mg(2+)</name>
        <dbReference type="ChEBI" id="CHEBI:18420"/>
        <label>1</label>
    </ligand>
</feature>
<feature type="binding site" evidence="5">
    <location>
        <position position="71"/>
    </location>
    <ligand>
        <name>Mg(2+)</name>
        <dbReference type="ChEBI" id="CHEBI:18420"/>
        <label>1</label>
    </ligand>
</feature>
<comment type="function">
    <text evidence="5">Catalyzes the hydrolysis of inorganic pyrophosphate (PPi) forming two phosphate ions.</text>
</comment>
<dbReference type="EC" id="3.6.1.1" evidence="5"/>
<accession>A0A261RZN7</accession>
<dbReference type="HAMAP" id="MF_00209">
    <property type="entry name" value="Inorganic_PPase"/>
    <property type="match status" value="1"/>
</dbReference>
<comment type="cofactor">
    <cofactor evidence="1 5">
        <name>Mg(2+)</name>
        <dbReference type="ChEBI" id="CHEBI:18420"/>
    </cofactor>
</comment>
<dbReference type="InterPro" id="IPR036649">
    <property type="entry name" value="Pyrophosphatase_sf"/>
</dbReference>
<gene>
    <name evidence="5" type="primary">ppa</name>
    <name evidence="6" type="ORF">CAL29_21325</name>
</gene>
<feature type="binding site" evidence="5">
    <location>
        <position position="71"/>
    </location>
    <ligand>
        <name>Mg(2+)</name>
        <dbReference type="ChEBI" id="CHEBI:18420"/>
        <label>2</label>
    </ligand>
</feature>
<dbReference type="SUPFAM" id="SSF50324">
    <property type="entry name" value="Inorganic pyrophosphatase"/>
    <property type="match status" value="1"/>
</dbReference>
<dbReference type="Pfam" id="PF00719">
    <property type="entry name" value="Pyrophosphatase"/>
    <property type="match status" value="1"/>
</dbReference>
<evidence type="ECO:0000256" key="1">
    <source>
        <dbReference type="ARBA" id="ARBA00001946"/>
    </source>
</evidence>
<feature type="binding site" evidence="5">
    <location>
        <position position="44"/>
    </location>
    <ligand>
        <name>substrate</name>
    </ligand>
</feature>
<dbReference type="Gene3D" id="3.90.80.10">
    <property type="entry name" value="Inorganic pyrophosphatase"/>
    <property type="match status" value="1"/>
</dbReference>
<dbReference type="NCBIfam" id="NF002317">
    <property type="entry name" value="PRK01250.1"/>
    <property type="match status" value="1"/>
</dbReference>
<comment type="subcellular location">
    <subcellularLocation>
        <location evidence="5">Cytoplasm</location>
    </subcellularLocation>
</comment>
<dbReference type="GO" id="GO:0005737">
    <property type="term" value="C:cytoplasm"/>
    <property type="evidence" value="ECO:0007669"/>
    <property type="project" value="UniProtKB-SubCell"/>
</dbReference>
<evidence type="ECO:0000256" key="4">
    <source>
        <dbReference type="ARBA" id="ARBA00022842"/>
    </source>
</evidence>
<evidence type="ECO:0000256" key="5">
    <source>
        <dbReference type="HAMAP-Rule" id="MF_00209"/>
    </source>
</evidence>
<evidence type="ECO:0000313" key="6">
    <source>
        <dbReference type="EMBL" id="OZI30559.1"/>
    </source>
</evidence>
<dbReference type="PANTHER" id="PTHR10286">
    <property type="entry name" value="INORGANIC PYROPHOSPHATASE"/>
    <property type="match status" value="1"/>
</dbReference>